<dbReference type="OMA" id="TMTYSKF"/>
<evidence type="ECO:0000313" key="4">
    <source>
        <dbReference type="Proteomes" id="UP000504633"/>
    </source>
</evidence>
<feature type="domain" description="F-box" evidence="3">
    <location>
        <begin position="1"/>
        <end position="48"/>
    </location>
</feature>
<sequence>MHLLDLPDTVLMDILELLTYDEVARKREVCARFNYICQQVLNTGFNKVVQEHAKNFKRIKSLLPRRESERRNHMLARHSDILTSIETRISMLTMTYSKFIDLNICCFIPGRVLDEINSILKLLGGTSKPLRPHEVLQELRDISSMAIEHFDEKIAVNFKTAIKMNETSGSGSARVVVCGALGDISFNGVKVSPLKKVQSSHQHPQQLQQAQCHNMLCMNQKSDALLQQALLLAKTLPANADGTDTTQCNCNRNRLTRQLQRQWQTQKLLTSKVRLLESSRKAQERRLQEALGSITELATQVSELKRQLEDVLAKGKSMESSTTAASGAVKRPTVATECLPPTKKPKA</sequence>
<reference evidence="5" key="1">
    <citation type="submission" date="2025-08" db="UniProtKB">
        <authorList>
            <consortium name="RefSeq"/>
        </authorList>
    </citation>
    <scope>IDENTIFICATION</scope>
    <source>
        <strain evidence="5">15085-1641.00</strain>
        <tissue evidence="5">Whole body</tissue>
    </source>
</reference>
<dbReference type="InterPro" id="IPR001810">
    <property type="entry name" value="F-box_dom"/>
</dbReference>
<dbReference type="GO" id="GO:0000209">
    <property type="term" value="P:protein polyubiquitination"/>
    <property type="evidence" value="ECO:0007669"/>
    <property type="project" value="TreeGrafter"/>
</dbReference>
<proteinExistence type="predicted"/>
<dbReference type="PROSITE" id="PS50181">
    <property type="entry name" value="FBOX"/>
    <property type="match status" value="1"/>
</dbReference>
<protein>
    <submittedName>
        <fullName evidence="5">F-box only protein 28</fullName>
    </submittedName>
</protein>
<gene>
    <name evidence="5" type="primary">LOC111605675</name>
</gene>
<dbReference type="GeneID" id="111605675"/>
<dbReference type="InterPro" id="IPR039719">
    <property type="entry name" value="FBXO28"/>
</dbReference>
<dbReference type="PANTHER" id="PTHR13252">
    <property type="entry name" value="F-BOX ONLY PROTEIN 28"/>
    <property type="match status" value="1"/>
</dbReference>
<keyword evidence="4" id="KW-1185">Reference proteome</keyword>
<dbReference type="CTD" id="39104"/>
<dbReference type="KEGG" id="dhe:111605675"/>
<dbReference type="PANTHER" id="PTHR13252:SF9">
    <property type="entry name" value="F-BOX ONLY PROTEIN 28"/>
    <property type="match status" value="1"/>
</dbReference>
<dbReference type="OrthoDB" id="5860767at2759"/>
<dbReference type="SUPFAM" id="SSF81383">
    <property type="entry name" value="F-box domain"/>
    <property type="match status" value="1"/>
</dbReference>
<evidence type="ECO:0000256" key="1">
    <source>
        <dbReference type="SAM" id="Coils"/>
    </source>
</evidence>
<feature type="coiled-coil region" evidence="1">
    <location>
        <begin position="287"/>
        <end position="314"/>
    </location>
</feature>
<dbReference type="Proteomes" id="UP000504633">
    <property type="component" value="Unplaced"/>
</dbReference>
<dbReference type="AlphaFoldDB" id="A0A6J1MSX2"/>
<feature type="region of interest" description="Disordered" evidence="2">
    <location>
        <begin position="314"/>
        <end position="347"/>
    </location>
</feature>
<evidence type="ECO:0000259" key="3">
    <source>
        <dbReference type="PROSITE" id="PS50181"/>
    </source>
</evidence>
<keyword evidence="1" id="KW-0175">Coiled coil</keyword>
<evidence type="ECO:0000313" key="5">
    <source>
        <dbReference type="RefSeq" id="XP_023180108.2"/>
    </source>
</evidence>
<dbReference type="InterPro" id="IPR036047">
    <property type="entry name" value="F-box-like_dom_sf"/>
</dbReference>
<dbReference type="RefSeq" id="XP_023180108.2">
    <property type="nucleotide sequence ID" value="XM_023324340.2"/>
</dbReference>
<evidence type="ECO:0000256" key="2">
    <source>
        <dbReference type="SAM" id="MobiDB-lite"/>
    </source>
</evidence>
<accession>A0A6J1MSX2</accession>
<organism evidence="4 5">
    <name type="scientific">Drosophila hydei</name>
    <name type="common">Fruit fly</name>
    <dbReference type="NCBI Taxonomy" id="7224"/>
    <lineage>
        <taxon>Eukaryota</taxon>
        <taxon>Metazoa</taxon>
        <taxon>Ecdysozoa</taxon>
        <taxon>Arthropoda</taxon>
        <taxon>Hexapoda</taxon>
        <taxon>Insecta</taxon>
        <taxon>Pterygota</taxon>
        <taxon>Neoptera</taxon>
        <taxon>Endopterygota</taxon>
        <taxon>Diptera</taxon>
        <taxon>Brachycera</taxon>
        <taxon>Muscomorpha</taxon>
        <taxon>Ephydroidea</taxon>
        <taxon>Drosophilidae</taxon>
        <taxon>Drosophila</taxon>
    </lineage>
</organism>
<dbReference type="CDD" id="cd22100">
    <property type="entry name" value="F-box_FBXO28"/>
    <property type="match status" value="1"/>
</dbReference>
<name>A0A6J1MSX2_DROHY</name>